<feature type="domain" description="RCK N-terminal" evidence="1">
    <location>
        <begin position="2"/>
        <end position="118"/>
    </location>
</feature>
<evidence type="ECO:0000313" key="4">
    <source>
        <dbReference type="Proteomes" id="UP000501868"/>
    </source>
</evidence>
<dbReference type="GO" id="GO:0006813">
    <property type="term" value="P:potassium ion transport"/>
    <property type="evidence" value="ECO:0007669"/>
    <property type="project" value="InterPro"/>
</dbReference>
<organism evidence="3 4">
    <name type="scientific">Priestia megaterium</name>
    <name type="common">Bacillus megaterium</name>
    <dbReference type="NCBI Taxonomy" id="1404"/>
    <lineage>
        <taxon>Bacteria</taxon>
        <taxon>Bacillati</taxon>
        <taxon>Bacillota</taxon>
        <taxon>Bacilli</taxon>
        <taxon>Bacillales</taxon>
        <taxon>Bacillaceae</taxon>
        <taxon>Priestia</taxon>
    </lineage>
</organism>
<dbReference type="InterPro" id="IPR050721">
    <property type="entry name" value="Trk_Ktr_HKT_K-transport"/>
</dbReference>
<dbReference type="SUPFAM" id="SSF51735">
    <property type="entry name" value="NAD(P)-binding Rossmann-fold domains"/>
    <property type="match status" value="1"/>
</dbReference>
<dbReference type="PANTHER" id="PTHR43833">
    <property type="entry name" value="POTASSIUM CHANNEL PROTEIN 2-RELATED-RELATED"/>
    <property type="match status" value="1"/>
</dbReference>
<accession>A0A6H1NZZ9</accession>
<dbReference type="Gene3D" id="3.40.50.720">
    <property type="entry name" value="NAD(P)-binding Rossmann-like Domain"/>
    <property type="match status" value="1"/>
</dbReference>
<reference evidence="3 4" key="2">
    <citation type="submission" date="2020-04" db="EMBL/GenBank/DDBJ databases">
        <authorList>
            <person name="Fomenkov A."/>
            <person name="Anton B.P."/>
            <person name="Roberts R.J."/>
        </authorList>
    </citation>
    <scope>NUCLEOTIDE SEQUENCE [LARGE SCALE GENOMIC DNA]</scope>
    <source>
        <strain evidence="3 4">S2</strain>
    </source>
</reference>
<evidence type="ECO:0000259" key="2">
    <source>
        <dbReference type="PROSITE" id="PS51202"/>
    </source>
</evidence>
<dbReference type="AlphaFoldDB" id="A0A6H1NZZ9"/>
<protein>
    <submittedName>
        <fullName evidence="3">TrkA family potassium uptake protein</fullName>
    </submittedName>
</protein>
<dbReference type="Pfam" id="PF02254">
    <property type="entry name" value="TrkA_N"/>
    <property type="match status" value="1"/>
</dbReference>
<gene>
    <name evidence="3" type="ORF">HFZ78_09005</name>
</gene>
<dbReference type="EMBL" id="CP051128">
    <property type="protein sequence ID" value="QIZ06828.1"/>
    <property type="molecule type" value="Genomic_DNA"/>
</dbReference>
<evidence type="ECO:0000259" key="1">
    <source>
        <dbReference type="PROSITE" id="PS51201"/>
    </source>
</evidence>
<dbReference type="PANTHER" id="PTHR43833:SF7">
    <property type="entry name" value="KTR SYSTEM POTASSIUM UPTAKE PROTEIN C"/>
    <property type="match status" value="1"/>
</dbReference>
<dbReference type="InterPro" id="IPR003148">
    <property type="entry name" value="RCK_N"/>
</dbReference>
<dbReference type="Pfam" id="PF02080">
    <property type="entry name" value="TrkA_C"/>
    <property type="match status" value="1"/>
</dbReference>
<dbReference type="InterPro" id="IPR006037">
    <property type="entry name" value="RCK_C"/>
</dbReference>
<sequence length="218" mass="24316">MKKLFAVLGLGRFGGTLVEELSKLNVEVLAVDENEEVVDKYADMATHAVQAKINDESDLRALGIGNVDHAIVSFGNNIETSILAAMLLKEMGIKQVWVKAANNYHQKVLEKIGADRIIHPERDMARRIAHHVVTEKMIDYIELSPDYSLVEIIATYKLHNKSLLNLDARAKFGCNIIGIQRGDEMIISPSADEVILENDKLLVIGHTKDITRFEEEGV</sequence>
<dbReference type="SUPFAM" id="SSF116726">
    <property type="entry name" value="TrkA C-terminal domain-like"/>
    <property type="match status" value="1"/>
</dbReference>
<proteinExistence type="predicted"/>
<dbReference type="GO" id="GO:0008324">
    <property type="term" value="F:monoatomic cation transmembrane transporter activity"/>
    <property type="evidence" value="ECO:0007669"/>
    <property type="project" value="InterPro"/>
</dbReference>
<reference evidence="3 4" key="1">
    <citation type="submission" date="2020-04" db="EMBL/GenBank/DDBJ databases">
        <title>Genome-Wide Identification of 5-Methylcytosine Sites in Bacterial Genomes By High-Throughput Sequencing of MspJI Restriction Fragments.</title>
        <authorList>
            <person name="Wu V."/>
        </authorList>
    </citation>
    <scope>NUCLEOTIDE SEQUENCE [LARGE SCALE GENOMIC DNA]</scope>
    <source>
        <strain evidence="3 4">S2</strain>
    </source>
</reference>
<dbReference type="Proteomes" id="UP000501868">
    <property type="component" value="Chromosome"/>
</dbReference>
<feature type="domain" description="RCK C-terminal" evidence="2">
    <location>
        <begin position="135"/>
        <end position="218"/>
    </location>
</feature>
<dbReference type="PROSITE" id="PS51201">
    <property type="entry name" value="RCK_N"/>
    <property type="match status" value="1"/>
</dbReference>
<dbReference type="Gene3D" id="3.30.70.1450">
    <property type="entry name" value="Regulator of K+ conductance, C-terminal domain"/>
    <property type="match status" value="1"/>
</dbReference>
<dbReference type="InterPro" id="IPR036291">
    <property type="entry name" value="NAD(P)-bd_dom_sf"/>
</dbReference>
<name>A0A6H1NZZ9_PRIMG</name>
<dbReference type="PROSITE" id="PS51202">
    <property type="entry name" value="RCK_C"/>
    <property type="match status" value="1"/>
</dbReference>
<dbReference type="InterPro" id="IPR036721">
    <property type="entry name" value="RCK_C_sf"/>
</dbReference>
<evidence type="ECO:0000313" key="3">
    <source>
        <dbReference type="EMBL" id="QIZ06828.1"/>
    </source>
</evidence>